<organism evidence="1 2">
    <name type="scientific">Scutellospora calospora</name>
    <dbReference type="NCBI Taxonomy" id="85575"/>
    <lineage>
        <taxon>Eukaryota</taxon>
        <taxon>Fungi</taxon>
        <taxon>Fungi incertae sedis</taxon>
        <taxon>Mucoromycota</taxon>
        <taxon>Glomeromycotina</taxon>
        <taxon>Glomeromycetes</taxon>
        <taxon>Diversisporales</taxon>
        <taxon>Gigasporaceae</taxon>
        <taxon>Scutellospora</taxon>
    </lineage>
</organism>
<protein>
    <submittedName>
        <fullName evidence="1">1240_t:CDS:1</fullName>
    </submittedName>
</protein>
<proteinExistence type="predicted"/>
<name>A0ACA9LE71_9GLOM</name>
<evidence type="ECO:0000313" key="1">
    <source>
        <dbReference type="EMBL" id="CAG8523750.1"/>
    </source>
</evidence>
<feature type="non-terminal residue" evidence="1">
    <location>
        <position position="398"/>
    </location>
</feature>
<dbReference type="EMBL" id="CAJVPM010005422">
    <property type="protein sequence ID" value="CAG8523750.1"/>
    <property type="molecule type" value="Genomic_DNA"/>
</dbReference>
<dbReference type="Proteomes" id="UP000789860">
    <property type="component" value="Unassembled WGS sequence"/>
</dbReference>
<evidence type="ECO:0000313" key="2">
    <source>
        <dbReference type="Proteomes" id="UP000789860"/>
    </source>
</evidence>
<accession>A0ACA9LE71</accession>
<sequence length="398" mass="46339">MTRKNFMRRWYNETPLSYIRHDLSDKFNDELHIQHNFSDKFDDETIHSDSEVTEEEVVDDELLESLSDVDNKLESLSDCDKSINILTESEKTLILSVDNNTSQLLTSCCIIDTFNSTIRCCNATKDFKKLWQLVGMWELAKNAVQELHEEGLKKKTQTIDSLIHFKRCLFCGINKYFYSHGKLCSQYSWNPLDLRARYICYTCFEKNRGHLHYRPGNCKSIKACHEIDLHNEDIILVLKLFSKLILDIAEFGNLDIKNNLLYYLNPTLQILIDDNSSSQSLLSILMTLLNSKLSNTLSLFVIKMAIKLKYIKINKDKVAKDLLPEDCIKFGNALANKIWISKLYLKENCMDLENPMTLKQYYDALPRYLTVFFSILVHNLVLKCHAIAARKAKQEKQQ</sequence>
<keyword evidence="2" id="KW-1185">Reference proteome</keyword>
<comment type="caution">
    <text evidence="1">The sequence shown here is derived from an EMBL/GenBank/DDBJ whole genome shotgun (WGS) entry which is preliminary data.</text>
</comment>
<gene>
    <name evidence="1" type="ORF">SCALOS_LOCUS4174</name>
</gene>
<reference evidence="1" key="1">
    <citation type="submission" date="2021-06" db="EMBL/GenBank/DDBJ databases">
        <authorList>
            <person name="Kallberg Y."/>
            <person name="Tangrot J."/>
            <person name="Rosling A."/>
        </authorList>
    </citation>
    <scope>NUCLEOTIDE SEQUENCE</scope>
    <source>
        <strain evidence="1">AU212A</strain>
    </source>
</reference>